<gene>
    <name evidence="1" type="ORF">CSSPJE1EN2_LOCUS6951</name>
</gene>
<sequence>MSGSTSGKRISTSRWKKWSSSSNISRNIIQLSWKRAGTAAMIVIDNQRAEALKLRLLLIVPFYVPVTGGDSGGFMSTVAESTATAQWEESVAKSGDIYFPCKEEQNPVSNLSKSISLTSNSRKFWTALLEMSGEELLGLLAEGVPDSAAAATALPLKRAEEFSMAAFCAKQSSIDHPHEPGHTDACLG</sequence>
<name>A0ABP1AN75_9BRYO</name>
<proteinExistence type="predicted"/>
<dbReference type="Proteomes" id="UP001497522">
    <property type="component" value="Chromosome 14"/>
</dbReference>
<reference evidence="1" key="1">
    <citation type="submission" date="2024-03" db="EMBL/GenBank/DDBJ databases">
        <authorList>
            <consortium name="ELIXIR-Norway"/>
            <consortium name="Elixir Norway"/>
        </authorList>
    </citation>
    <scope>NUCLEOTIDE SEQUENCE</scope>
</reference>
<dbReference type="EMBL" id="OZ023715">
    <property type="protein sequence ID" value="CAK9863956.1"/>
    <property type="molecule type" value="Genomic_DNA"/>
</dbReference>
<evidence type="ECO:0000313" key="1">
    <source>
        <dbReference type="EMBL" id="CAK9863956.1"/>
    </source>
</evidence>
<keyword evidence="2" id="KW-1185">Reference proteome</keyword>
<organism evidence="1 2">
    <name type="scientific">Sphagnum jensenii</name>
    <dbReference type="NCBI Taxonomy" id="128206"/>
    <lineage>
        <taxon>Eukaryota</taxon>
        <taxon>Viridiplantae</taxon>
        <taxon>Streptophyta</taxon>
        <taxon>Embryophyta</taxon>
        <taxon>Bryophyta</taxon>
        <taxon>Sphagnophytina</taxon>
        <taxon>Sphagnopsida</taxon>
        <taxon>Sphagnales</taxon>
        <taxon>Sphagnaceae</taxon>
        <taxon>Sphagnum</taxon>
    </lineage>
</organism>
<accession>A0ABP1AN75</accession>
<evidence type="ECO:0000313" key="2">
    <source>
        <dbReference type="Proteomes" id="UP001497522"/>
    </source>
</evidence>
<protein>
    <submittedName>
        <fullName evidence="1">Uncharacterized protein</fullName>
    </submittedName>
</protein>